<evidence type="ECO:0000313" key="1">
    <source>
        <dbReference type="EMBL" id="KAL3502936.1"/>
    </source>
</evidence>
<dbReference type="SUPFAM" id="SSF57756">
    <property type="entry name" value="Retrovirus zinc finger-like domains"/>
    <property type="match status" value="1"/>
</dbReference>
<name>A0ABD2Y7E8_9GENT</name>
<keyword evidence="2" id="KW-1185">Reference proteome</keyword>
<gene>
    <name evidence="1" type="ORF">ACH5RR_037385</name>
</gene>
<dbReference type="EMBL" id="JBJUIK010000015">
    <property type="protein sequence ID" value="KAL3502936.1"/>
    <property type="molecule type" value="Genomic_DNA"/>
</dbReference>
<dbReference type="AlphaFoldDB" id="A0ABD2Y7E8"/>
<proteinExistence type="predicted"/>
<dbReference type="Proteomes" id="UP001630127">
    <property type="component" value="Unassembled WGS sequence"/>
</dbReference>
<sequence>MSKRKNLNDGFSRTNHVLVHMASSLGYGTEVKLIYKIPMVEGKFRLRQIGIEDDVVDMAGIGKQNGSVELYVTEENNIAFLDGEVSKVDNEDSEVDFGSSGSEGFHDSDYDFSEEDEALIYNEFVANIDGDLSNRISPEQLEMVAAQQNHSRETNDDGCLVQGNNEVEDINENNEGPIVMSQVTQEVITVPQQNVQPKKSVRCYFCHNIGHNKKTCMSQQAQDWRNRKAEILFPTYVPSRGNRKRTKQTSHRILDEDEDTNVLANL</sequence>
<reference evidence="1 2" key="1">
    <citation type="submission" date="2024-11" db="EMBL/GenBank/DDBJ databases">
        <title>A near-complete genome assembly of Cinchona calisaya.</title>
        <authorList>
            <person name="Lian D.C."/>
            <person name="Zhao X.W."/>
            <person name="Wei L."/>
        </authorList>
    </citation>
    <scope>NUCLEOTIDE SEQUENCE [LARGE SCALE GENOMIC DNA]</scope>
    <source>
        <tissue evidence="1">Nenye</tissue>
    </source>
</reference>
<protein>
    <recommendedName>
        <fullName evidence="3">CCHC-type domain-containing protein</fullName>
    </recommendedName>
</protein>
<organism evidence="1 2">
    <name type="scientific">Cinchona calisaya</name>
    <dbReference type="NCBI Taxonomy" id="153742"/>
    <lineage>
        <taxon>Eukaryota</taxon>
        <taxon>Viridiplantae</taxon>
        <taxon>Streptophyta</taxon>
        <taxon>Embryophyta</taxon>
        <taxon>Tracheophyta</taxon>
        <taxon>Spermatophyta</taxon>
        <taxon>Magnoliopsida</taxon>
        <taxon>eudicotyledons</taxon>
        <taxon>Gunneridae</taxon>
        <taxon>Pentapetalae</taxon>
        <taxon>asterids</taxon>
        <taxon>lamiids</taxon>
        <taxon>Gentianales</taxon>
        <taxon>Rubiaceae</taxon>
        <taxon>Cinchonoideae</taxon>
        <taxon>Cinchoneae</taxon>
        <taxon>Cinchona</taxon>
    </lineage>
</organism>
<dbReference type="InterPro" id="IPR036875">
    <property type="entry name" value="Znf_CCHC_sf"/>
</dbReference>
<evidence type="ECO:0000313" key="2">
    <source>
        <dbReference type="Proteomes" id="UP001630127"/>
    </source>
</evidence>
<accession>A0ABD2Y7E8</accession>
<comment type="caution">
    <text evidence="1">The sequence shown here is derived from an EMBL/GenBank/DDBJ whole genome shotgun (WGS) entry which is preliminary data.</text>
</comment>
<evidence type="ECO:0008006" key="3">
    <source>
        <dbReference type="Google" id="ProtNLM"/>
    </source>
</evidence>